<comment type="pathway">
    <text evidence="1 8">Cofactor biosynthesis; tetrahydrofolate biosynthesis; 5,6,7,8-tetrahydrofolate from 7,8-dihydrofolate: step 1/1.</text>
</comment>
<accession>A0ABX0Q7D5</accession>
<dbReference type="EC" id="1.5.1.3" evidence="3 8"/>
<dbReference type="PROSITE" id="PS00075">
    <property type="entry name" value="DHFR_1"/>
    <property type="match status" value="1"/>
</dbReference>
<evidence type="ECO:0000259" key="10">
    <source>
        <dbReference type="PROSITE" id="PS51330"/>
    </source>
</evidence>
<evidence type="ECO:0000256" key="5">
    <source>
        <dbReference type="ARBA" id="ARBA00022857"/>
    </source>
</evidence>
<dbReference type="InterPro" id="IPR012259">
    <property type="entry name" value="DHFR"/>
</dbReference>
<dbReference type="Pfam" id="PF00186">
    <property type="entry name" value="DHFR_1"/>
    <property type="match status" value="1"/>
</dbReference>
<evidence type="ECO:0000256" key="9">
    <source>
        <dbReference type="RuleBase" id="RU004474"/>
    </source>
</evidence>
<dbReference type="CDD" id="cd00209">
    <property type="entry name" value="DHFR"/>
    <property type="match status" value="1"/>
</dbReference>
<proteinExistence type="inferred from homology"/>
<evidence type="ECO:0000256" key="2">
    <source>
        <dbReference type="ARBA" id="ARBA00009539"/>
    </source>
</evidence>
<protein>
    <recommendedName>
        <fullName evidence="3 8">Dihydrofolate reductase</fullName>
        <ecNumber evidence="3 8">1.5.1.3</ecNumber>
    </recommendedName>
</protein>
<evidence type="ECO:0000256" key="3">
    <source>
        <dbReference type="ARBA" id="ARBA00012856"/>
    </source>
</evidence>
<evidence type="ECO:0000256" key="6">
    <source>
        <dbReference type="ARBA" id="ARBA00023002"/>
    </source>
</evidence>
<dbReference type="Proteomes" id="UP001429601">
    <property type="component" value="Unassembled WGS sequence"/>
</dbReference>
<evidence type="ECO:0000256" key="1">
    <source>
        <dbReference type="ARBA" id="ARBA00004903"/>
    </source>
</evidence>
<dbReference type="Gene3D" id="3.40.430.10">
    <property type="entry name" value="Dihydrofolate Reductase, subunit A"/>
    <property type="match status" value="1"/>
</dbReference>
<dbReference type="PANTHER" id="PTHR48069:SF3">
    <property type="entry name" value="DIHYDROFOLATE REDUCTASE"/>
    <property type="match status" value="1"/>
</dbReference>
<name>A0ABX0Q7D5_9GAMM</name>
<reference evidence="11 12" key="1">
    <citation type="journal article" date="2011" name="Curr. Microbiol.">
        <title>Luteibacter jiangsuensis sp. nov.: a methamidophos-degrading bacterium isolated from a methamidophos-manufacturing factory.</title>
        <authorList>
            <person name="Wang L."/>
            <person name="Wang G.L."/>
            <person name="Li S.P."/>
            <person name="Jiang J.D."/>
        </authorList>
    </citation>
    <scope>NUCLEOTIDE SEQUENCE [LARGE SCALE GENOMIC DNA]</scope>
    <source>
        <strain evidence="11 12">CGMCC 1.10133</strain>
    </source>
</reference>
<comment type="function">
    <text evidence="7 8">Key enzyme in folate metabolism. Catalyzes an essential reaction for de novo glycine and purine synthesis, and for DNA precursor synthesis.</text>
</comment>
<organism evidence="11 12">
    <name type="scientific">Luteibacter jiangsuensis</name>
    <dbReference type="NCBI Taxonomy" id="637577"/>
    <lineage>
        <taxon>Bacteria</taxon>
        <taxon>Pseudomonadati</taxon>
        <taxon>Pseudomonadota</taxon>
        <taxon>Gammaproteobacteria</taxon>
        <taxon>Lysobacterales</taxon>
        <taxon>Rhodanobacteraceae</taxon>
        <taxon>Luteibacter</taxon>
    </lineage>
</organism>
<comment type="catalytic activity">
    <reaction evidence="8">
        <text>(6S)-5,6,7,8-tetrahydrofolate + NADP(+) = 7,8-dihydrofolate + NADPH + H(+)</text>
        <dbReference type="Rhea" id="RHEA:15009"/>
        <dbReference type="ChEBI" id="CHEBI:15378"/>
        <dbReference type="ChEBI" id="CHEBI:57451"/>
        <dbReference type="ChEBI" id="CHEBI:57453"/>
        <dbReference type="ChEBI" id="CHEBI:57783"/>
        <dbReference type="ChEBI" id="CHEBI:58349"/>
        <dbReference type="EC" id="1.5.1.3"/>
    </reaction>
</comment>
<sequence length="181" mass="20199">MAVHLVAALDENFAIGKKGGLPWHLPDDLRYFKKLTKDRAVLMGRKTAESIGKPLPDRDNYVLTRKGEAPYPGQITVRSIQEAQARCGHTGVMVIGGGEVFREALPLASTLYLTWVYASVDGADVFFPGIDFKDWTEVSRVRHKADAEHPYAFDMVEYVRNHAVERERPLPEPAGGSHRTP</sequence>
<dbReference type="InterPro" id="IPR024072">
    <property type="entry name" value="DHFR-like_dom_sf"/>
</dbReference>
<evidence type="ECO:0000256" key="7">
    <source>
        <dbReference type="ARBA" id="ARBA00025067"/>
    </source>
</evidence>
<comment type="caution">
    <text evidence="11">The sequence shown here is derived from an EMBL/GenBank/DDBJ whole genome shotgun (WGS) entry which is preliminary data.</text>
</comment>
<dbReference type="SUPFAM" id="SSF53597">
    <property type="entry name" value="Dihydrofolate reductase-like"/>
    <property type="match status" value="1"/>
</dbReference>
<dbReference type="InterPro" id="IPR017925">
    <property type="entry name" value="DHFR_CS"/>
</dbReference>
<dbReference type="EMBL" id="JAAQQR010000009">
    <property type="protein sequence ID" value="NID06460.1"/>
    <property type="molecule type" value="Genomic_DNA"/>
</dbReference>
<evidence type="ECO:0000256" key="8">
    <source>
        <dbReference type="PIRNR" id="PIRNR000194"/>
    </source>
</evidence>
<dbReference type="PIRSF" id="PIRSF000194">
    <property type="entry name" value="DHFR"/>
    <property type="match status" value="1"/>
</dbReference>
<evidence type="ECO:0000313" key="12">
    <source>
        <dbReference type="Proteomes" id="UP001429601"/>
    </source>
</evidence>
<evidence type="ECO:0000313" key="11">
    <source>
        <dbReference type="EMBL" id="NID06460.1"/>
    </source>
</evidence>
<dbReference type="PRINTS" id="PR00070">
    <property type="entry name" value="DHFR"/>
</dbReference>
<dbReference type="PANTHER" id="PTHR48069">
    <property type="entry name" value="DIHYDROFOLATE REDUCTASE"/>
    <property type="match status" value="1"/>
</dbReference>
<keyword evidence="4 8" id="KW-0554">One-carbon metabolism</keyword>
<dbReference type="RefSeq" id="WP_167128896.1">
    <property type="nucleotide sequence ID" value="NZ_JAAQQR010000009.1"/>
</dbReference>
<evidence type="ECO:0000256" key="4">
    <source>
        <dbReference type="ARBA" id="ARBA00022563"/>
    </source>
</evidence>
<gene>
    <name evidence="11" type="ORF">HBF26_16315</name>
</gene>
<dbReference type="InterPro" id="IPR001796">
    <property type="entry name" value="DHFR_dom"/>
</dbReference>
<keyword evidence="6 8" id="KW-0560">Oxidoreductase</keyword>
<dbReference type="PROSITE" id="PS51330">
    <property type="entry name" value="DHFR_2"/>
    <property type="match status" value="1"/>
</dbReference>
<keyword evidence="12" id="KW-1185">Reference proteome</keyword>
<feature type="domain" description="DHFR" evidence="10">
    <location>
        <begin position="2"/>
        <end position="160"/>
    </location>
</feature>
<keyword evidence="5 8" id="KW-0521">NADP</keyword>
<comment type="similarity">
    <text evidence="2 8 9">Belongs to the dihydrofolate reductase family.</text>
</comment>